<dbReference type="Proteomes" id="UP000805193">
    <property type="component" value="Unassembled WGS sequence"/>
</dbReference>
<keyword evidence="2" id="KW-1185">Reference proteome</keyword>
<evidence type="ECO:0000313" key="2">
    <source>
        <dbReference type="Proteomes" id="UP000805193"/>
    </source>
</evidence>
<protein>
    <submittedName>
        <fullName evidence="1">Uncharacterized protein</fullName>
    </submittedName>
</protein>
<proteinExistence type="predicted"/>
<comment type="caution">
    <text evidence="1">The sequence shown here is derived from an EMBL/GenBank/DDBJ whole genome shotgun (WGS) entry which is preliminary data.</text>
</comment>
<name>A0AC60PSX4_IXOPE</name>
<evidence type="ECO:0000313" key="1">
    <source>
        <dbReference type="EMBL" id="KAG0423490.1"/>
    </source>
</evidence>
<gene>
    <name evidence="1" type="ORF">HPB47_000720</name>
</gene>
<sequence length="156" mass="17604">MRSSKSSAVSGLTPDTRVGVYVHQRGGTARAPQQQQQVEQRPETGSGQRKWRREESARSPQRLIDMPAGMRVRCATAAARRRIPVRLHDGDTHHGLFFYPVAIPSRSARPRPTPATAKPTVRQSYAARRTNEPPPFDRLTSPSERESGRKRDRRLD</sequence>
<accession>A0AC60PSX4</accession>
<organism evidence="1 2">
    <name type="scientific">Ixodes persulcatus</name>
    <name type="common">Taiga tick</name>
    <dbReference type="NCBI Taxonomy" id="34615"/>
    <lineage>
        <taxon>Eukaryota</taxon>
        <taxon>Metazoa</taxon>
        <taxon>Ecdysozoa</taxon>
        <taxon>Arthropoda</taxon>
        <taxon>Chelicerata</taxon>
        <taxon>Arachnida</taxon>
        <taxon>Acari</taxon>
        <taxon>Parasitiformes</taxon>
        <taxon>Ixodida</taxon>
        <taxon>Ixodoidea</taxon>
        <taxon>Ixodidae</taxon>
        <taxon>Ixodinae</taxon>
        <taxon>Ixodes</taxon>
    </lineage>
</organism>
<dbReference type="EMBL" id="JABSTQ010010094">
    <property type="protein sequence ID" value="KAG0423490.1"/>
    <property type="molecule type" value="Genomic_DNA"/>
</dbReference>
<reference evidence="1 2" key="1">
    <citation type="journal article" date="2020" name="Cell">
        <title>Large-Scale Comparative Analyses of Tick Genomes Elucidate Their Genetic Diversity and Vector Capacities.</title>
        <authorList>
            <consortium name="Tick Genome and Microbiome Consortium (TIGMIC)"/>
            <person name="Jia N."/>
            <person name="Wang J."/>
            <person name="Shi W."/>
            <person name="Du L."/>
            <person name="Sun Y."/>
            <person name="Zhan W."/>
            <person name="Jiang J.F."/>
            <person name="Wang Q."/>
            <person name="Zhang B."/>
            <person name="Ji P."/>
            <person name="Bell-Sakyi L."/>
            <person name="Cui X.M."/>
            <person name="Yuan T.T."/>
            <person name="Jiang B.G."/>
            <person name="Yang W.F."/>
            <person name="Lam T.T."/>
            <person name="Chang Q.C."/>
            <person name="Ding S.J."/>
            <person name="Wang X.J."/>
            <person name="Zhu J.G."/>
            <person name="Ruan X.D."/>
            <person name="Zhao L."/>
            <person name="Wei J.T."/>
            <person name="Ye R.Z."/>
            <person name="Que T.C."/>
            <person name="Du C.H."/>
            <person name="Zhou Y.H."/>
            <person name="Cheng J.X."/>
            <person name="Dai P.F."/>
            <person name="Guo W.B."/>
            <person name="Han X.H."/>
            <person name="Huang E.J."/>
            <person name="Li L.F."/>
            <person name="Wei W."/>
            <person name="Gao Y.C."/>
            <person name="Liu J.Z."/>
            <person name="Shao H.Z."/>
            <person name="Wang X."/>
            <person name="Wang C.C."/>
            <person name="Yang T.C."/>
            <person name="Huo Q.B."/>
            <person name="Li W."/>
            <person name="Chen H.Y."/>
            <person name="Chen S.E."/>
            <person name="Zhou L.G."/>
            <person name="Ni X.B."/>
            <person name="Tian J.H."/>
            <person name="Sheng Y."/>
            <person name="Liu T."/>
            <person name="Pan Y.S."/>
            <person name="Xia L.Y."/>
            <person name="Li J."/>
            <person name="Zhao F."/>
            <person name="Cao W.C."/>
        </authorList>
    </citation>
    <scope>NUCLEOTIDE SEQUENCE [LARGE SCALE GENOMIC DNA]</scope>
    <source>
        <strain evidence="1">Iper-2018</strain>
    </source>
</reference>